<evidence type="ECO:0000313" key="1">
    <source>
        <dbReference type="EMBL" id="PQJ09240.1"/>
    </source>
</evidence>
<dbReference type="PIRSF" id="PIRSF029416">
    <property type="entry name" value="UCP029416_PTP"/>
    <property type="match status" value="1"/>
</dbReference>
<dbReference type="InterPro" id="IPR016919">
    <property type="entry name" value="UCP029416_PTP"/>
</dbReference>
<dbReference type="Proteomes" id="UP000239872">
    <property type="component" value="Unassembled WGS sequence"/>
</dbReference>
<sequence>MRSATAHKIYENDERLEVKSAGTDITANVVINEELLNWADAVIVMEKHHRNFIRREFPGIYESKKIVCLYIPDDYDFMQPELVSILEDKFESVYRRGLV</sequence>
<organism evidence="1 2">
    <name type="scientific">Flavipsychrobacter stenotrophus</name>
    <dbReference type="NCBI Taxonomy" id="2077091"/>
    <lineage>
        <taxon>Bacteria</taxon>
        <taxon>Pseudomonadati</taxon>
        <taxon>Bacteroidota</taxon>
        <taxon>Chitinophagia</taxon>
        <taxon>Chitinophagales</taxon>
        <taxon>Chitinophagaceae</taxon>
        <taxon>Flavipsychrobacter</taxon>
    </lineage>
</organism>
<name>A0A2S7SQS1_9BACT</name>
<comment type="caution">
    <text evidence="1">The sequence shown here is derived from an EMBL/GenBank/DDBJ whole genome shotgun (WGS) entry which is preliminary data.</text>
</comment>
<proteinExistence type="predicted"/>
<dbReference type="AlphaFoldDB" id="A0A2S7SQS1"/>
<evidence type="ECO:0000313" key="2">
    <source>
        <dbReference type="Proteomes" id="UP000239872"/>
    </source>
</evidence>
<reference evidence="1 2" key="1">
    <citation type="submission" date="2018-01" db="EMBL/GenBank/DDBJ databases">
        <title>A novel member of the phylum Bacteroidetes isolated from glacier ice.</title>
        <authorList>
            <person name="Liu Q."/>
            <person name="Xin Y.-H."/>
        </authorList>
    </citation>
    <scope>NUCLEOTIDE SEQUENCE [LARGE SCALE GENOMIC DNA]</scope>
    <source>
        <strain evidence="1 2">RB1R16</strain>
    </source>
</reference>
<gene>
    <name evidence="1" type="ORF">CJD36_018480</name>
</gene>
<protein>
    <submittedName>
        <fullName evidence="1">Phosphotyrosine protein phosphatase</fullName>
    </submittedName>
</protein>
<keyword evidence="2" id="KW-1185">Reference proteome</keyword>
<dbReference type="InterPro" id="IPR036196">
    <property type="entry name" value="Ptyr_pPase_sf"/>
</dbReference>
<dbReference type="Gene3D" id="3.40.50.2300">
    <property type="match status" value="1"/>
</dbReference>
<accession>A0A2S7SQS1</accession>
<dbReference type="SUPFAM" id="SSF52788">
    <property type="entry name" value="Phosphotyrosine protein phosphatases I"/>
    <property type="match status" value="1"/>
</dbReference>
<dbReference type="EMBL" id="PPSL01000006">
    <property type="protein sequence ID" value="PQJ09240.1"/>
    <property type="molecule type" value="Genomic_DNA"/>
</dbReference>